<accession>A0A507C7S1</accession>
<feature type="region of interest" description="Disordered" evidence="1">
    <location>
        <begin position="41"/>
        <end position="63"/>
    </location>
</feature>
<protein>
    <recommendedName>
        <fullName evidence="5">DUF1003 domain-containing protein</fullName>
    </recommendedName>
</protein>
<feature type="compositionally biased region" description="Basic residues" evidence="1">
    <location>
        <begin position="138"/>
        <end position="147"/>
    </location>
</feature>
<keyword evidence="2" id="KW-0812">Transmembrane</keyword>
<feature type="transmembrane region" description="Helical" evidence="2">
    <location>
        <begin position="299"/>
        <end position="319"/>
    </location>
</feature>
<feature type="region of interest" description="Disordered" evidence="1">
    <location>
        <begin position="128"/>
        <end position="147"/>
    </location>
</feature>
<dbReference type="GeneID" id="42003186"/>
<sequence>MDSQDVGHDSKASDGSTLDQVMAWKPPQYLLPPSTRQTVLLSSENGNGINNASSDRDSATGEYDSDNYSLMHFASTDAVLDANAENIDIESPQLDGQTYLNNTLPNEKQAEYEDEDIDIFMPDFDISPSPATTTKATKGQRRTRRRRKALAKNDAEVIHCIICGRPLREPVEVHSVFVKHVKPPIVRHMKRMNNILDFPSHARVCMYDLQRAMQARIDEMMNEDEDETAELQASVMKNLGEFELEPFQKTRTLGQKAADAVARFGGSWGFVIVCISFIAVWAFLNEILENYVGSTWDPYPFILLNFFLSMIASIQAPIIMMSQNRQSEIDHEVNDYVSTIMLRAENLIRHAQAKTDLLVGPTFRRLLEIQEIEVDLIQTLHQQHRRFIHRNTVNDDAQSPDGSGTITPSTAAATWTVETHPDPHARMLLHRYFNIFLEQDQLIFSRAHGDGDNYIGSVENVKLEFREGPGRDRGRLRRITYDLVFPLSVGGTLDDVLSGDGHVSLRNAFDIPQLVMPGRLYSMTVHFANEVVTFQNGDLPPRYLPTFAPKRVDKVAELWKRSVSKISFTYAPPAQVAVVHLTERQVLKRGSIRFFPPLGKTEAKVSTAFLYQGDFVSEDVLQQIVGPRPLPPTWKKIAEVDWASSTVVSSQAGDRTSAAPIQEQQQMEVHLEDLQGPGVFVFTCDEVRASFHGHLASVGREQ</sequence>
<gene>
    <name evidence="3" type="ORF">SmJEL517_g01961</name>
</gene>
<keyword evidence="2" id="KW-0472">Membrane</keyword>
<proteinExistence type="predicted"/>
<dbReference type="RefSeq" id="XP_031026084.1">
    <property type="nucleotide sequence ID" value="XM_031167889.1"/>
</dbReference>
<dbReference type="PANTHER" id="PTHR41386">
    <property type="entry name" value="INTEGRAL MEMBRANE PROTEIN-RELATED"/>
    <property type="match status" value="1"/>
</dbReference>
<feature type="compositionally biased region" description="Polar residues" evidence="1">
    <location>
        <begin position="41"/>
        <end position="53"/>
    </location>
</feature>
<evidence type="ECO:0000256" key="1">
    <source>
        <dbReference type="SAM" id="MobiDB-lite"/>
    </source>
</evidence>
<comment type="caution">
    <text evidence="3">The sequence shown here is derived from an EMBL/GenBank/DDBJ whole genome shotgun (WGS) entry which is preliminary data.</text>
</comment>
<evidence type="ECO:0008006" key="5">
    <source>
        <dbReference type="Google" id="ProtNLM"/>
    </source>
</evidence>
<dbReference type="Pfam" id="PF06210">
    <property type="entry name" value="DUF1003"/>
    <property type="match status" value="1"/>
</dbReference>
<dbReference type="InterPro" id="IPR010406">
    <property type="entry name" value="DUF1003"/>
</dbReference>
<evidence type="ECO:0000313" key="4">
    <source>
        <dbReference type="Proteomes" id="UP000319731"/>
    </source>
</evidence>
<reference evidence="3 4" key="1">
    <citation type="journal article" date="2019" name="Sci. Rep.">
        <title>Comparative genomics of chytrid fungi reveal insights into the obligate biotrophic and pathogenic lifestyle of Synchytrium endobioticum.</title>
        <authorList>
            <person name="van de Vossenberg B.T.L.H."/>
            <person name="Warris S."/>
            <person name="Nguyen H.D.T."/>
            <person name="van Gent-Pelzer M.P.E."/>
            <person name="Joly D.L."/>
            <person name="van de Geest H.C."/>
            <person name="Bonants P.J.M."/>
            <person name="Smith D.S."/>
            <person name="Levesque C.A."/>
            <person name="van der Lee T.A.J."/>
        </authorList>
    </citation>
    <scope>NUCLEOTIDE SEQUENCE [LARGE SCALE GENOMIC DNA]</scope>
    <source>
        <strain evidence="3 4">JEL517</strain>
    </source>
</reference>
<feature type="compositionally biased region" description="Basic and acidic residues" evidence="1">
    <location>
        <begin position="1"/>
        <end position="12"/>
    </location>
</feature>
<name>A0A507C7S1_9FUNG</name>
<dbReference type="PANTHER" id="PTHR41386:SF1">
    <property type="entry name" value="MEMBRANE PROTEIN"/>
    <property type="match status" value="1"/>
</dbReference>
<evidence type="ECO:0000313" key="3">
    <source>
        <dbReference type="EMBL" id="TPX35652.1"/>
    </source>
</evidence>
<feature type="region of interest" description="Disordered" evidence="1">
    <location>
        <begin position="1"/>
        <end position="29"/>
    </location>
</feature>
<dbReference type="OrthoDB" id="2110508at2759"/>
<evidence type="ECO:0000256" key="2">
    <source>
        <dbReference type="SAM" id="Phobius"/>
    </source>
</evidence>
<keyword evidence="4" id="KW-1185">Reference proteome</keyword>
<keyword evidence="2" id="KW-1133">Transmembrane helix</keyword>
<dbReference type="Proteomes" id="UP000319731">
    <property type="component" value="Unassembled WGS sequence"/>
</dbReference>
<feature type="transmembrane region" description="Helical" evidence="2">
    <location>
        <begin position="261"/>
        <end position="284"/>
    </location>
</feature>
<dbReference type="AlphaFoldDB" id="A0A507C7S1"/>
<organism evidence="3 4">
    <name type="scientific">Synchytrium microbalum</name>
    <dbReference type="NCBI Taxonomy" id="1806994"/>
    <lineage>
        <taxon>Eukaryota</taxon>
        <taxon>Fungi</taxon>
        <taxon>Fungi incertae sedis</taxon>
        <taxon>Chytridiomycota</taxon>
        <taxon>Chytridiomycota incertae sedis</taxon>
        <taxon>Chytridiomycetes</taxon>
        <taxon>Synchytriales</taxon>
        <taxon>Synchytriaceae</taxon>
        <taxon>Synchytrium</taxon>
    </lineage>
</organism>
<dbReference type="EMBL" id="QEAO01000007">
    <property type="protein sequence ID" value="TPX35652.1"/>
    <property type="molecule type" value="Genomic_DNA"/>
</dbReference>